<evidence type="ECO:0000256" key="1">
    <source>
        <dbReference type="ARBA" id="ARBA00004141"/>
    </source>
</evidence>
<dbReference type="Pfam" id="PF01566">
    <property type="entry name" value="Nramp"/>
    <property type="match status" value="1"/>
</dbReference>
<reference evidence="7 8" key="1">
    <citation type="submission" date="2023-02" db="EMBL/GenBank/DDBJ databases">
        <title>Streptomyces sp. SCA4-21 with antifungal activity against Fusarium oxysporum f. sp. cubense, Streptomyces sp. SCA2-17 with antifungal activity against Fusarium oxysporum f. sp. cubense.</title>
        <authorList>
            <person name="Qi D."/>
        </authorList>
    </citation>
    <scope>NUCLEOTIDE SEQUENCE [LARGE SCALE GENOMIC DNA]</scope>
    <source>
        <strain evidence="7 8">SCA4-21</strain>
    </source>
</reference>
<name>A0ABY9UP26_9ACTN</name>
<evidence type="ECO:0000256" key="4">
    <source>
        <dbReference type="ARBA" id="ARBA00022989"/>
    </source>
</evidence>
<keyword evidence="5 6" id="KW-0472">Membrane</keyword>
<keyword evidence="3 6" id="KW-0812">Transmembrane</keyword>
<feature type="transmembrane region" description="Helical" evidence="6">
    <location>
        <begin position="249"/>
        <end position="273"/>
    </location>
</feature>
<dbReference type="NCBIfam" id="NF037982">
    <property type="entry name" value="Nramp_1"/>
    <property type="match status" value="1"/>
</dbReference>
<dbReference type="RefSeq" id="WP_311033760.1">
    <property type="nucleotide sequence ID" value="NZ_CP117522.1"/>
</dbReference>
<dbReference type="EMBL" id="CP117522">
    <property type="protein sequence ID" value="WNE94277.1"/>
    <property type="molecule type" value="Genomic_DNA"/>
</dbReference>
<keyword evidence="2" id="KW-0813">Transport</keyword>
<feature type="transmembrane region" description="Helical" evidence="6">
    <location>
        <begin position="165"/>
        <end position="182"/>
    </location>
</feature>
<feature type="transmembrane region" description="Helical" evidence="6">
    <location>
        <begin position="20"/>
        <end position="41"/>
    </location>
</feature>
<proteinExistence type="predicted"/>
<keyword evidence="8" id="KW-1185">Reference proteome</keyword>
<feature type="transmembrane region" description="Helical" evidence="6">
    <location>
        <begin position="293"/>
        <end position="317"/>
    </location>
</feature>
<feature type="transmembrane region" description="Helical" evidence="6">
    <location>
        <begin position="133"/>
        <end position="153"/>
    </location>
</feature>
<evidence type="ECO:0000256" key="6">
    <source>
        <dbReference type="SAM" id="Phobius"/>
    </source>
</evidence>
<gene>
    <name evidence="7" type="ORF">PS467_02525</name>
</gene>
<evidence type="ECO:0000313" key="7">
    <source>
        <dbReference type="EMBL" id="WNE94277.1"/>
    </source>
</evidence>
<evidence type="ECO:0000256" key="2">
    <source>
        <dbReference type="ARBA" id="ARBA00022448"/>
    </source>
</evidence>
<dbReference type="Proteomes" id="UP001305606">
    <property type="component" value="Chromosome"/>
</dbReference>
<dbReference type="NCBIfam" id="TIGR01197">
    <property type="entry name" value="nramp"/>
    <property type="match status" value="1"/>
</dbReference>
<dbReference type="InterPro" id="IPR001046">
    <property type="entry name" value="NRAMP_fam"/>
</dbReference>
<dbReference type="PANTHER" id="PTHR11706">
    <property type="entry name" value="SOLUTE CARRIER PROTEIN FAMILY 11 MEMBER"/>
    <property type="match status" value="1"/>
</dbReference>
<comment type="subcellular location">
    <subcellularLocation>
        <location evidence="1">Membrane</location>
        <topology evidence="1">Multi-pass membrane protein</topology>
    </subcellularLocation>
</comment>
<protein>
    <submittedName>
        <fullName evidence="7">Nramp family divalent metal transporter</fullName>
    </submittedName>
</protein>
<feature type="transmembrane region" description="Helical" evidence="6">
    <location>
        <begin position="106"/>
        <end position="127"/>
    </location>
</feature>
<evidence type="ECO:0000256" key="5">
    <source>
        <dbReference type="ARBA" id="ARBA00023136"/>
    </source>
</evidence>
<feature type="transmembrane region" description="Helical" evidence="6">
    <location>
        <begin position="401"/>
        <end position="421"/>
    </location>
</feature>
<dbReference type="NCBIfam" id="NF001923">
    <property type="entry name" value="PRK00701.1"/>
    <property type="match status" value="1"/>
</dbReference>
<dbReference type="PRINTS" id="PR00447">
    <property type="entry name" value="NATRESASSCMP"/>
</dbReference>
<evidence type="ECO:0000256" key="3">
    <source>
        <dbReference type="ARBA" id="ARBA00022692"/>
    </source>
</evidence>
<feature type="transmembrane region" description="Helical" evidence="6">
    <location>
        <begin position="205"/>
        <end position="228"/>
    </location>
</feature>
<keyword evidence="4 6" id="KW-1133">Transmembrane helix</keyword>
<feature type="transmembrane region" description="Helical" evidence="6">
    <location>
        <begin position="61"/>
        <end position="85"/>
    </location>
</feature>
<accession>A0ABY9UP26</accession>
<organism evidence="7 8">
    <name type="scientific">Streptomyces luomodiensis</name>
    <dbReference type="NCBI Taxonomy" id="3026192"/>
    <lineage>
        <taxon>Bacteria</taxon>
        <taxon>Bacillati</taxon>
        <taxon>Actinomycetota</taxon>
        <taxon>Actinomycetes</taxon>
        <taxon>Kitasatosporales</taxon>
        <taxon>Streptomycetaceae</taxon>
        <taxon>Streptomyces</taxon>
    </lineage>
</organism>
<dbReference type="PANTHER" id="PTHR11706:SF33">
    <property type="entry name" value="NATURAL RESISTANCE-ASSOCIATED MACROPHAGE PROTEIN 2"/>
    <property type="match status" value="1"/>
</dbReference>
<evidence type="ECO:0000313" key="8">
    <source>
        <dbReference type="Proteomes" id="UP001305606"/>
    </source>
</evidence>
<feature type="transmembrane region" description="Helical" evidence="6">
    <location>
        <begin position="361"/>
        <end position="381"/>
    </location>
</feature>
<sequence length="423" mass="43314">MALSTEQAPERDIPPSTPRAVLSGGVVLGVLGPALVAATAYVDPGNFATNFGAGARFGYQLMWVVVAAGLMAMPVQYCAAKLGVVTGKSLPEVCAGRYRSWVRWPLWAQAELVAMATDLAEFIGAALGLRLLFGVPLFPAGLITAVAAFAVLGLQARGSRPFERAVTALLLLVVGGFGYQLLRSDPAPRDVFSGLVPAVPGGERLFLAVGIVGATVMPHAVYLHSALTARGAVARSRAECVGMLRGARWSVLAGLGLAGLVNAAMLMVAAAVLHDGSGGDGSSLEGVHAALAHGLGGTAALVFAVALLASGISSSAVGTYAGQVVMSGFVRLGIPLLLRRLITMAPSLAVLGLGIDGTTVLNASQVVLSFGIPCALVPLIAAARDRCLMGEFANSRTFTAVLVLIAVVITSLNALLVYQLWPR</sequence>